<dbReference type="AlphaFoldDB" id="A0AA41WJ10"/>
<name>A0AA41WJ10_9GAMM</name>
<reference evidence="1" key="1">
    <citation type="submission" date="2022-06" db="EMBL/GenBank/DDBJ databases">
        <title>Detection of beta-lactamases in bacteria of animal origin.</title>
        <authorList>
            <person name="Mlynarcik P."/>
            <person name="Zdarska V."/>
            <person name="Chudobova H."/>
            <person name="Prochazkova P."/>
            <person name="Hricova K."/>
            <person name="Mezerova K."/>
            <person name="Bardon J."/>
            <person name="Dolejska M."/>
            <person name="Sukkar I."/>
            <person name="Kolar M."/>
        </authorList>
    </citation>
    <scope>NUCLEOTIDE SEQUENCE</scope>
    <source>
        <strain evidence="1">S 300-3</strain>
    </source>
</reference>
<dbReference type="RefSeq" id="WP_253164026.1">
    <property type="nucleotide sequence ID" value="NZ_DALZRK010000001.1"/>
</dbReference>
<organism evidence="1 2">
    <name type="scientific">Stutzerimonas nitrititolerans</name>
    <dbReference type="NCBI Taxonomy" id="2482751"/>
    <lineage>
        <taxon>Bacteria</taxon>
        <taxon>Pseudomonadati</taxon>
        <taxon>Pseudomonadota</taxon>
        <taxon>Gammaproteobacteria</taxon>
        <taxon>Pseudomonadales</taxon>
        <taxon>Pseudomonadaceae</taxon>
        <taxon>Stutzerimonas</taxon>
    </lineage>
</organism>
<dbReference type="Proteomes" id="UP001165292">
    <property type="component" value="Unassembled WGS sequence"/>
</dbReference>
<sequence length="101" mass="10780">MMGVIYRSYDEEGRLLLRETGSVSKVLGKFAIPPQSSGSLTVTIDLPGTVFFVIVPVPNPGGTFLGSRPVVVYDGNGVFSWIFAGTGGWTGGSYEVHYGVY</sequence>
<proteinExistence type="predicted"/>
<protein>
    <submittedName>
        <fullName evidence="1">Uncharacterized protein</fullName>
    </submittedName>
</protein>
<dbReference type="EMBL" id="JAMYBS010000020">
    <property type="protein sequence ID" value="MCO7546187.1"/>
    <property type="molecule type" value="Genomic_DNA"/>
</dbReference>
<comment type="caution">
    <text evidence="1">The sequence shown here is derived from an EMBL/GenBank/DDBJ whole genome shotgun (WGS) entry which is preliminary data.</text>
</comment>
<accession>A0AA41WJ10</accession>
<evidence type="ECO:0000313" key="2">
    <source>
        <dbReference type="Proteomes" id="UP001165292"/>
    </source>
</evidence>
<gene>
    <name evidence="1" type="ORF">NJF43_15620</name>
</gene>
<evidence type="ECO:0000313" key="1">
    <source>
        <dbReference type="EMBL" id="MCO7546187.1"/>
    </source>
</evidence>